<keyword evidence="15" id="KW-1185">Reference proteome</keyword>
<dbReference type="SMART" id="SM00320">
    <property type="entry name" value="WD40"/>
    <property type="match status" value="6"/>
</dbReference>
<evidence type="ECO:0000256" key="4">
    <source>
        <dbReference type="ARBA" id="ARBA00022448"/>
    </source>
</evidence>
<evidence type="ECO:0000256" key="5">
    <source>
        <dbReference type="ARBA" id="ARBA00022574"/>
    </source>
</evidence>
<feature type="repeat" description="WD" evidence="13">
    <location>
        <begin position="8"/>
        <end position="40"/>
    </location>
</feature>
<dbReference type="InterPro" id="IPR037363">
    <property type="entry name" value="Sec13/Seh1_fam"/>
</dbReference>
<reference evidence="16" key="1">
    <citation type="submission" date="2025-08" db="UniProtKB">
        <authorList>
            <consortium name="RefSeq"/>
        </authorList>
    </citation>
    <scope>IDENTIFICATION</scope>
</reference>
<evidence type="ECO:0000313" key="16">
    <source>
        <dbReference type="RefSeq" id="XP_029647458.2"/>
    </source>
</evidence>
<dbReference type="GO" id="GO:0005764">
    <property type="term" value="C:lysosome"/>
    <property type="evidence" value="ECO:0007669"/>
    <property type="project" value="UniProtKB-SubCell"/>
</dbReference>
<keyword evidence="11" id="KW-0539">Nucleus</keyword>
<keyword evidence="7" id="KW-0677">Repeat</keyword>
<keyword evidence="9" id="KW-0653">Protein transport</keyword>
<dbReference type="Gene3D" id="2.130.10.10">
    <property type="entry name" value="YVTN repeat-like/Quinoprotein amine dehydrogenase"/>
    <property type="match status" value="1"/>
</dbReference>
<evidence type="ECO:0000256" key="2">
    <source>
        <dbReference type="ARBA" id="ARBA00004371"/>
    </source>
</evidence>
<keyword evidence="12" id="KW-0131">Cell cycle</keyword>
<accession>A0A6P7T940</accession>
<dbReference type="GO" id="GO:0015031">
    <property type="term" value="P:protein transport"/>
    <property type="evidence" value="ECO:0007669"/>
    <property type="project" value="UniProtKB-KW"/>
</dbReference>
<keyword evidence="4" id="KW-0813">Transport</keyword>
<sequence length="411" mass="45952">MSTPKSIKTDHEDLIHDVAFDFYGERLATCSSDQSVKIWDKTEDGLWHQSACWKAHTGSVWRVAWAHPDFGQVIATCSFDRAAGIWEELPSESRDDTSKTKWVKRPNLVDSRSSVTDVKFAPKHLGLQLATCTSDGMVRIYQAPDVMNLSHWSLDYEINCKLSCSCLSWNPSRLCPPMIAVGSDDASPTAGGKVSVYQYNDQQRSWNKLQTLSVPTDSVHDLAFSPNFGRSYHLLAVASKDLHIFQMTPIKHESHSDYNTTYEICLIGQFDDHEHQVWRLSWNVTGTILASSGDDGKVRLWKANYLRNWKCISVLVGDIPQTICEFGQSKSDLSPIATSSLSAGPGSNKRSPPEADVFPTEGLGGLFSITNQNKFRLPRGLSPKALNSRRRSSPAAVHRTSFPKFLERRLS</sequence>
<dbReference type="Proteomes" id="UP000515154">
    <property type="component" value="Linkage group LG18"/>
</dbReference>
<organism evidence="15 16">
    <name type="scientific">Octopus sinensis</name>
    <name type="common">East Asian common octopus</name>
    <dbReference type="NCBI Taxonomy" id="2607531"/>
    <lineage>
        <taxon>Eukaryota</taxon>
        <taxon>Metazoa</taxon>
        <taxon>Spiralia</taxon>
        <taxon>Lophotrochozoa</taxon>
        <taxon>Mollusca</taxon>
        <taxon>Cephalopoda</taxon>
        <taxon>Coleoidea</taxon>
        <taxon>Octopodiformes</taxon>
        <taxon>Octopoda</taxon>
        <taxon>Incirrata</taxon>
        <taxon>Octopodidae</taxon>
        <taxon>Octopus</taxon>
    </lineage>
</organism>
<evidence type="ECO:0000256" key="13">
    <source>
        <dbReference type="PROSITE-ProRule" id="PRU00221"/>
    </source>
</evidence>
<dbReference type="FunFam" id="2.130.10.10:FF:000063">
    <property type="entry name" value="SEH1 like nucleoporin"/>
    <property type="match status" value="1"/>
</dbReference>
<evidence type="ECO:0000256" key="14">
    <source>
        <dbReference type="SAM" id="MobiDB-lite"/>
    </source>
</evidence>
<dbReference type="PROSITE" id="PS50294">
    <property type="entry name" value="WD_REPEATS_REGION"/>
    <property type="match status" value="2"/>
</dbReference>
<dbReference type="PANTHER" id="PTHR11024:SF3">
    <property type="entry name" value="NUCLEOPORIN SEH1"/>
    <property type="match status" value="1"/>
</dbReference>
<gene>
    <name evidence="16" type="primary">LOC115221416</name>
</gene>
<evidence type="ECO:0000256" key="6">
    <source>
        <dbReference type="ARBA" id="ARBA00022618"/>
    </source>
</evidence>
<evidence type="ECO:0000256" key="11">
    <source>
        <dbReference type="ARBA" id="ARBA00023242"/>
    </source>
</evidence>
<comment type="similarity">
    <text evidence="3">Belongs to the WD repeat SEC13 family.</text>
</comment>
<evidence type="ECO:0000256" key="10">
    <source>
        <dbReference type="ARBA" id="ARBA00023228"/>
    </source>
</evidence>
<dbReference type="InterPro" id="IPR036322">
    <property type="entry name" value="WD40_repeat_dom_sf"/>
</dbReference>
<dbReference type="InterPro" id="IPR015943">
    <property type="entry name" value="WD40/YVTN_repeat-like_dom_sf"/>
</dbReference>
<dbReference type="SUPFAM" id="SSF50978">
    <property type="entry name" value="WD40 repeat-like"/>
    <property type="match status" value="1"/>
</dbReference>
<dbReference type="AlphaFoldDB" id="A0A6P7T940"/>
<evidence type="ECO:0000256" key="12">
    <source>
        <dbReference type="ARBA" id="ARBA00023306"/>
    </source>
</evidence>
<evidence type="ECO:0000256" key="8">
    <source>
        <dbReference type="ARBA" id="ARBA00022776"/>
    </source>
</evidence>
<dbReference type="PANTHER" id="PTHR11024">
    <property type="entry name" value="NUCLEAR PORE COMPLEX PROTEIN SEC13 / SEH1 FAMILY MEMBER"/>
    <property type="match status" value="1"/>
</dbReference>
<dbReference type="PRINTS" id="PR00320">
    <property type="entry name" value="GPROTEINBRPT"/>
</dbReference>
<evidence type="ECO:0000256" key="1">
    <source>
        <dbReference type="ARBA" id="ARBA00004259"/>
    </source>
</evidence>
<dbReference type="PROSITE" id="PS50082">
    <property type="entry name" value="WD_REPEATS_2"/>
    <property type="match status" value="2"/>
</dbReference>
<evidence type="ECO:0000256" key="3">
    <source>
        <dbReference type="ARBA" id="ARBA00010102"/>
    </source>
</evidence>
<feature type="region of interest" description="Disordered" evidence="14">
    <location>
        <begin position="380"/>
        <end position="399"/>
    </location>
</feature>
<keyword evidence="6" id="KW-0132">Cell division</keyword>
<comment type="subcellular location">
    <subcellularLocation>
        <location evidence="2">Lysosome</location>
    </subcellularLocation>
    <subcellularLocation>
        <location evidence="1">Nucleus envelope</location>
    </subcellularLocation>
</comment>
<keyword evidence="8" id="KW-0498">Mitosis</keyword>
<evidence type="ECO:0000256" key="9">
    <source>
        <dbReference type="ARBA" id="ARBA00022927"/>
    </source>
</evidence>
<dbReference type="GO" id="GO:1904263">
    <property type="term" value="P:positive regulation of TORC1 signaling"/>
    <property type="evidence" value="ECO:0007669"/>
    <property type="project" value="TreeGrafter"/>
</dbReference>
<evidence type="ECO:0000256" key="7">
    <source>
        <dbReference type="ARBA" id="ARBA00022737"/>
    </source>
</evidence>
<dbReference type="GO" id="GO:0035859">
    <property type="term" value="C:Seh1-associated complex"/>
    <property type="evidence" value="ECO:0007669"/>
    <property type="project" value="TreeGrafter"/>
</dbReference>
<protein>
    <submittedName>
        <fullName evidence="16">Nucleoporin SEH1</fullName>
    </submittedName>
</protein>
<dbReference type="InterPro" id="IPR001680">
    <property type="entry name" value="WD40_rpt"/>
</dbReference>
<keyword evidence="10" id="KW-0458">Lysosome</keyword>
<proteinExistence type="inferred from homology"/>
<keyword evidence="5 13" id="KW-0853">WD repeat</keyword>
<evidence type="ECO:0000313" key="15">
    <source>
        <dbReference type="Proteomes" id="UP000515154"/>
    </source>
</evidence>
<dbReference type="GO" id="GO:0034198">
    <property type="term" value="P:cellular response to amino acid starvation"/>
    <property type="evidence" value="ECO:0007669"/>
    <property type="project" value="TreeGrafter"/>
</dbReference>
<dbReference type="RefSeq" id="XP_029647458.2">
    <property type="nucleotide sequence ID" value="XM_029791598.2"/>
</dbReference>
<dbReference type="InterPro" id="IPR020472">
    <property type="entry name" value="WD40_PAC1"/>
</dbReference>
<dbReference type="GO" id="GO:0051301">
    <property type="term" value="P:cell division"/>
    <property type="evidence" value="ECO:0007669"/>
    <property type="project" value="UniProtKB-KW"/>
</dbReference>
<feature type="repeat" description="WD" evidence="13">
    <location>
        <begin position="270"/>
        <end position="302"/>
    </location>
</feature>
<dbReference type="Pfam" id="PF00400">
    <property type="entry name" value="WD40"/>
    <property type="match status" value="3"/>
</dbReference>
<dbReference type="KEGG" id="osn:115221416"/>
<name>A0A6P7T940_9MOLL</name>
<dbReference type="GO" id="GO:0031080">
    <property type="term" value="C:nuclear pore outer ring"/>
    <property type="evidence" value="ECO:0007669"/>
    <property type="project" value="TreeGrafter"/>
</dbReference>
<dbReference type="GO" id="GO:0005198">
    <property type="term" value="F:structural molecule activity"/>
    <property type="evidence" value="ECO:0007669"/>
    <property type="project" value="InterPro"/>
</dbReference>